<evidence type="ECO:0008006" key="10">
    <source>
        <dbReference type="Google" id="ProtNLM"/>
    </source>
</evidence>
<dbReference type="Gene3D" id="2.120.10.70">
    <property type="entry name" value="Fucose-specific lectin"/>
    <property type="match status" value="1"/>
</dbReference>
<protein>
    <recommendedName>
        <fullName evidence="10">Fucose-specific lectin</fullName>
    </recommendedName>
</protein>
<dbReference type="GO" id="GO:0071944">
    <property type="term" value="C:cell periphery"/>
    <property type="evidence" value="ECO:0007669"/>
    <property type="project" value="UniProtKB-ARBA"/>
</dbReference>
<evidence type="ECO:0000256" key="4">
    <source>
        <dbReference type="ARBA" id="ARBA00023136"/>
    </source>
</evidence>
<proteinExistence type="predicted"/>
<evidence type="ECO:0000256" key="7">
    <source>
        <dbReference type="SAM" id="SignalP"/>
    </source>
</evidence>
<feature type="region of interest" description="Disordered" evidence="5">
    <location>
        <begin position="423"/>
        <end position="459"/>
    </location>
</feature>
<reference evidence="9" key="1">
    <citation type="journal article" date="2023" name="Mol. Phylogenet. Evol.">
        <title>Genome-scale phylogeny and comparative genomics of the fungal order Sordariales.</title>
        <authorList>
            <person name="Hensen N."/>
            <person name="Bonometti L."/>
            <person name="Westerberg I."/>
            <person name="Brannstrom I.O."/>
            <person name="Guillou S."/>
            <person name="Cros-Aarteil S."/>
            <person name="Calhoun S."/>
            <person name="Haridas S."/>
            <person name="Kuo A."/>
            <person name="Mondo S."/>
            <person name="Pangilinan J."/>
            <person name="Riley R."/>
            <person name="LaButti K."/>
            <person name="Andreopoulos B."/>
            <person name="Lipzen A."/>
            <person name="Chen C."/>
            <person name="Yan M."/>
            <person name="Daum C."/>
            <person name="Ng V."/>
            <person name="Clum A."/>
            <person name="Steindorff A."/>
            <person name="Ohm R.A."/>
            <person name="Martin F."/>
            <person name="Silar P."/>
            <person name="Natvig D.O."/>
            <person name="Lalanne C."/>
            <person name="Gautier V."/>
            <person name="Ament-Velasquez S.L."/>
            <person name="Kruys A."/>
            <person name="Hutchinson M.I."/>
            <person name="Powell A.J."/>
            <person name="Barry K."/>
            <person name="Miller A.N."/>
            <person name="Grigoriev I.V."/>
            <person name="Debuchy R."/>
            <person name="Gladieux P."/>
            <person name="Hiltunen Thoren M."/>
            <person name="Johannesson H."/>
        </authorList>
    </citation>
    <scope>NUCLEOTIDE SEQUENCE [LARGE SCALE GENOMIC DNA]</scope>
    <source>
        <strain evidence="9">CBS 340.73</strain>
    </source>
</reference>
<feature type="compositionally biased region" description="Low complexity" evidence="5">
    <location>
        <begin position="363"/>
        <end position="381"/>
    </location>
</feature>
<evidence type="ECO:0000313" key="9">
    <source>
        <dbReference type="Proteomes" id="UP001303473"/>
    </source>
</evidence>
<feature type="signal peptide" evidence="7">
    <location>
        <begin position="1"/>
        <end position="19"/>
    </location>
</feature>
<evidence type="ECO:0000313" key="8">
    <source>
        <dbReference type="EMBL" id="KAK3935680.1"/>
    </source>
</evidence>
<feature type="region of interest" description="Disordered" evidence="5">
    <location>
        <begin position="353"/>
        <end position="386"/>
    </location>
</feature>
<keyword evidence="9" id="KW-1185">Reference proteome</keyword>
<dbReference type="Proteomes" id="UP001303473">
    <property type="component" value="Unassembled WGS sequence"/>
</dbReference>
<organism evidence="8 9">
    <name type="scientific">Diplogelasinospora grovesii</name>
    <dbReference type="NCBI Taxonomy" id="303347"/>
    <lineage>
        <taxon>Eukaryota</taxon>
        <taxon>Fungi</taxon>
        <taxon>Dikarya</taxon>
        <taxon>Ascomycota</taxon>
        <taxon>Pezizomycotina</taxon>
        <taxon>Sordariomycetes</taxon>
        <taxon>Sordariomycetidae</taxon>
        <taxon>Sordariales</taxon>
        <taxon>Diplogelasinosporaceae</taxon>
        <taxon>Diplogelasinospora</taxon>
    </lineage>
</organism>
<gene>
    <name evidence="8" type="ORF">QBC46DRAFT_45021</name>
</gene>
<keyword evidence="4 6" id="KW-0472">Membrane</keyword>
<dbReference type="SUPFAM" id="SSF89372">
    <property type="entry name" value="Fucose-specific lectin"/>
    <property type="match status" value="1"/>
</dbReference>
<evidence type="ECO:0000256" key="1">
    <source>
        <dbReference type="ARBA" id="ARBA00004167"/>
    </source>
</evidence>
<keyword evidence="2 6" id="KW-0812">Transmembrane</keyword>
<evidence type="ECO:0000256" key="6">
    <source>
        <dbReference type="SAM" id="Phobius"/>
    </source>
</evidence>
<keyword evidence="7" id="KW-0732">Signal</keyword>
<evidence type="ECO:0000256" key="3">
    <source>
        <dbReference type="ARBA" id="ARBA00022989"/>
    </source>
</evidence>
<sequence>MGALTLLALAATAIVPSEAAMAAWWTGIGPQVILQNETTGQIQYSICNSNGQPFYSYTGGSAFSLSYKPKIGTALAGTGYWDSTKTVASIFYTDTDNNIINGLFNCNMTTGLFQSVGSWIISGQAPSISTGTGLAALLLGSTAGYRVYFHDQDMAVNELAYTQATNWVYTGVISQDTQYSPAIHAAFSGTNNISVVTPRDAHDIEVTRWNSDNSWHITTLPRPLAGNLTTNGTAATAISLNNTAATNFSLTAWTGKPGGLGISIDQANTRFLWYIGNDSSLYSVANKNYVWSPQANQSNAFWPLADTPNAPLAVASDLKSSMVRIYYMVKGQIAEVKFENNVWQAWATVPAANNTDTSPIPSSTPDAGGSSSTPSADSSSSNTGLSTGAKAGVGVGVSLGVIALGLLGAGIFLFRRRQHRNGGDEYGTEGSVTLAGGAPTPSPSVPPYGTSPPPPHPASAGHDNYMWEKGNKGMPPLAAAGPNDGQIHQLDSANNPTELYVPRPVYEMPGQTISHELVGDGH</sequence>
<feature type="transmembrane region" description="Helical" evidence="6">
    <location>
        <begin position="391"/>
        <end position="414"/>
    </location>
</feature>
<evidence type="ECO:0000256" key="5">
    <source>
        <dbReference type="SAM" id="MobiDB-lite"/>
    </source>
</evidence>
<accession>A0AAN6MY62</accession>
<keyword evidence="3 6" id="KW-1133">Transmembrane helix</keyword>
<feature type="compositionally biased region" description="Pro residues" evidence="5">
    <location>
        <begin position="440"/>
        <end position="457"/>
    </location>
</feature>
<evidence type="ECO:0000256" key="2">
    <source>
        <dbReference type="ARBA" id="ARBA00022692"/>
    </source>
</evidence>
<comment type="caution">
    <text evidence="8">The sequence shown here is derived from an EMBL/GenBank/DDBJ whole genome shotgun (WGS) entry which is preliminary data.</text>
</comment>
<name>A0AAN6MY62_9PEZI</name>
<dbReference type="InterPro" id="IPR051694">
    <property type="entry name" value="Immunoregulatory_rcpt-like"/>
</dbReference>
<dbReference type="GO" id="GO:0016020">
    <property type="term" value="C:membrane"/>
    <property type="evidence" value="ECO:0007669"/>
    <property type="project" value="UniProtKB-SubCell"/>
</dbReference>
<comment type="subcellular location">
    <subcellularLocation>
        <location evidence="1">Membrane</location>
        <topology evidence="1">Single-pass membrane protein</topology>
    </subcellularLocation>
</comment>
<feature type="chain" id="PRO_5042949933" description="Fucose-specific lectin" evidence="7">
    <location>
        <begin position="20"/>
        <end position="522"/>
    </location>
</feature>
<dbReference type="EMBL" id="MU853912">
    <property type="protein sequence ID" value="KAK3935680.1"/>
    <property type="molecule type" value="Genomic_DNA"/>
</dbReference>
<dbReference type="PANTHER" id="PTHR15549">
    <property type="entry name" value="PAIRED IMMUNOGLOBULIN-LIKE TYPE 2 RECEPTOR"/>
    <property type="match status" value="1"/>
</dbReference>
<dbReference type="AlphaFoldDB" id="A0AAN6MY62"/>